<dbReference type="Proteomes" id="UP000271098">
    <property type="component" value="Unassembled WGS sequence"/>
</dbReference>
<proteinExistence type="predicted"/>
<dbReference type="EMBL" id="UYRT01000126">
    <property type="protein sequence ID" value="VDK27549.1"/>
    <property type="molecule type" value="Genomic_DNA"/>
</dbReference>
<gene>
    <name evidence="2" type="ORF">GPUH_LOCUS173</name>
</gene>
<keyword evidence="1" id="KW-1133">Transmembrane helix</keyword>
<reference evidence="2 3" key="2">
    <citation type="submission" date="2018-11" db="EMBL/GenBank/DDBJ databases">
        <authorList>
            <consortium name="Pathogen Informatics"/>
        </authorList>
    </citation>
    <scope>NUCLEOTIDE SEQUENCE [LARGE SCALE GENOMIC DNA]</scope>
</reference>
<evidence type="ECO:0000256" key="1">
    <source>
        <dbReference type="SAM" id="Phobius"/>
    </source>
</evidence>
<keyword evidence="1" id="KW-0812">Transmembrane</keyword>
<dbReference type="WBParaSite" id="GPUH_0000017201-mRNA-1">
    <property type="protein sequence ID" value="GPUH_0000017201-mRNA-1"/>
    <property type="gene ID" value="GPUH_0000017201"/>
</dbReference>
<evidence type="ECO:0000313" key="2">
    <source>
        <dbReference type="EMBL" id="VDK27549.1"/>
    </source>
</evidence>
<organism evidence="4">
    <name type="scientific">Gongylonema pulchrum</name>
    <dbReference type="NCBI Taxonomy" id="637853"/>
    <lineage>
        <taxon>Eukaryota</taxon>
        <taxon>Metazoa</taxon>
        <taxon>Ecdysozoa</taxon>
        <taxon>Nematoda</taxon>
        <taxon>Chromadorea</taxon>
        <taxon>Rhabditida</taxon>
        <taxon>Spirurina</taxon>
        <taxon>Spiruromorpha</taxon>
        <taxon>Spiruroidea</taxon>
        <taxon>Gongylonematidae</taxon>
        <taxon>Gongylonema</taxon>
    </lineage>
</organism>
<accession>A0A183CUN2</accession>
<dbReference type="AlphaFoldDB" id="A0A183CUN2"/>
<name>A0A183CUN2_9BILA</name>
<sequence>MGGRQLVLVSTLMSFVTCPLLRFPVVIDNVAKRCRIGSEALIIDAIIYFLFPLFFSTFAVHFAEALTP</sequence>
<feature type="transmembrane region" description="Helical" evidence="1">
    <location>
        <begin position="6"/>
        <end position="27"/>
    </location>
</feature>
<reference evidence="4" key="1">
    <citation type="submission" date="2016-06" db="UniProtKB">
        <authorList>
            <consortium name="WormBaseParasite"/>
        </authorList>
    </citation>
    <scope>IDENTIFICATION</scope>
</reference>
<feature type="transmembrane region" description="Helical" evidence="1">
    <location>
        <begin position="39"/>
        <end position="63"/>
    </location>
</feature>
<evidence type="ECO:0000313" key="3">
    <source>
        <dbReference type="Proteomes" id="UP000271098"/>
    </source>
</evidence>
<protein>
    <submittedName>
        <fullName evidence="4">Aa_trans domain-containing protein</fullName>
    </submittedName>
</protein>
<keyword evidence="1" id="KW-0472">Membrane</keyword>
<evidence type="ECO:0000313" key="4">
    <source>
        <dbReference type="WBParaSite" id="GPUH_0000017201-mRNA-1"/>
    </source>
</evidence>
<keyword evidence="3" id="KW-1185">Reference proteome</keyword>